<dbReference type="Gene3D" id="3.40.50.150">
    <property type="entry name" value="Vaccinia Virus protein VP39"/>
    <property type="match status" value="1"/>
</dbReference>
<dbReference type="GO" id="GO:0008757">
    <property type="term" value="F:S-adenosylmethionine-dependent methyltransferase activity"/>
    <property type="evidence" value="ECO:0007669"/>
    <property type="project" value="InterPro"/>
</dbReference>
<name>A0A3B0ZPN7_9ZZZZ</name>
<protein>
    <recommendedName>
        <fullName evidence="1">Methyltransferase type 11 domain-containing protein</fullName>
    </recommendedName>
</protein>
<dbReference type="SUPFAM" id="SSF53335">
    <property type="entry name" value="S-adenosyl-L-methionine-dependent methyltransferases"/>
    <property type="match status" value="1"/>
</dbReference>
<evidence type="ECO:0000313" key="2">
    <source>
        <dbReference type="EMBL" id="VAW82566.1"/>
    </source>
</evidence>
<dbReference type="InterPro" id="IPR013216">
    <property type="entry name" value="Methyltransf_11"/>
</dbReference>
<dbReference type="CDD" id="cd02440">
    <property type="entry name" value="AdoMet_MTases"/>
    <property type="match status" value="1"/>
</dbReference>
<organism evidence="2">
    <name type="scientific">hydrothermal vent metagenome</name>
    <dbReference type="NCBI Taxonomy" id="652676"/>
    <lineage>
        <taxon>unclassified sequences</taxon>
        <taxon>metagenomes</taxon>
        <taxon>ecological metagenomes</taxon>
    </lineage>
</organism>
<evidence type="ECO:0000259" key="1">
    <source>
        <dbReference type="Pfam" id="PF08241"/>
    </source>
</evidence>
<sequence length="246" mass="28335">MKSRKKYMKEKYSNYWIGARDSVYGFMPYDHSLIALIERTAIKHQCHQLLEVAIGTGKPIADELSKKEFMITGVDIAEILVDECRRLNPLVVCDVGDAENLTYPDNHFDFAYCLHSSWLIPDFHKAIAEMVRTVKSKGGIIFDIQNRNNVQIASIYQQHIYENSNFFGMIYKTVKNIAKFILQRGTQDWPFIISQTPSDPIAVFKQLGELGVMDIEIYSWKDSLLDLGSEISKFIDHDRIVFVGRI</sequence>
<gene>
    <name evidence="2" type="ORF">MNBD_GAMMA12-1637</name>
</gene>
<reference evidence="2" key="1">
    <citation type="submission" date="2018-06" db="EMBL/GenBank/DDBJ databases">
        <authorList>
            <person name="Zhirakovskaya E."/>
        </authorList>
    </citation>
    <scope>NUCLEOTIDE SEQUENCE</scope>
</reference>
<accession>A0A3B0ZPN7</accession>
<dbReference type="AlphaFoldDB" id="A0A3B0ZPN7"/>
<proteinExistence type="predicted"/>
<dbReference type="Pfam" id="PF08241">
    <property type="entry name" value="Methyltransf_11"/>
    <property type="match status" value="1"/>
</dbReference>
<dbReference type="EMBL" id="UOFL01000249">
    <property type="protein sequence ID" value="VAW82566.1"/>
    <property type="molecule type" value="Genomic_DNA"/>
</dbReference>
<dbReference type="InterPro" id="IPR029063">
    <property type="entry name" value="SAM-dependent_MTases_sf"/>
</dbReference>
<feature type="domain" description="Methyltransferase type 11" evidence="1">
    <location>
        <begin position="50"/>
        <end position="142"/>
    </location>
</feature>